<organism evidence="1">
    <name type="scientific">marine metagenome</name>
    <dbReference type="NCBI Taxonomy" id="408172"/>
    <lineage>
        <taxon>unclassified sequences</taxon>
        <taxon>metagenomes</taxon>
        <taxon>ecological metagenomes</taxon>
    </lineage>
</organism>
<evidence type="ECO:0000313" key="1">
    <source>
        <dbReference type="EMBL" id="SVD02986.1"/>
    </source>
</evidence>
<name>A0A382RZ89_9ZZZZ</name>
<dbReference type="AlphaFoldDB" id="A0A382RZ89"/>
<protein>
    <submittedName>
        <fullName evidence="1">Uncharacterized protein</fullName>
    </submittedName>
</protein>
<accession>A0A382RZ89</accession>
<sequence>MSLLSCVDLCTERTRALNDPYFIRLEVILDIPQ</sequence>
<reference evidence="1" key="1">
    <citation type="submission" date="2018-05" db="EMBL/GenBank/DDBJ databases">
        <authorList>
            <person name="Lanie J.A."/>
            <person name="Ng W.-L."/>
            <person name="Kazmierczak K.M."/>
            <person name="Andrzejewski T.M."/>
            <person name="Davidsen T.M."/>
            <person name="Wayne K.J."/>
            <person name="Tettelin H."/>
            <person name="Glass J.I."/>
            <person name="Rusch D."/>
            <person name="Podicherti R."/>
            <person name="Tsui H.-C.T."/>
            <person name="Winkler M.E."/>
        </authorList>
    </citation>
    <scope>NUCLEOTIDE SEQUENCE</scope>
</reference>
<dbReference type="EMBL" id="UINC01125273">
    <property type="protein sequence ID" value="SVD02986.1"/>
    <property type="molecule type" value="Genomic_DNA"/>
</dbReference>
<proteinExistence type="predicted"/>
<gene>
    <name evidence="1" type="ORF">METZ01_LOCUS355840</name>
</gene>